<dbReference type="InterPro" id="IPR000120">
    <property type="entry name" value="Amidase"/>
</dbReference>
<dbReference type="SUPFAM" id="SSF75304">
    <property type="entry name" value="Amidase signature (AS) enzymes"/>
    <property type="match status" value="1"/>
</dbReference>
<accession>A0AA48QY19</accession>
<reference evidence="3" key="1">
    <citation type="journal article" date="2023" name="BMC Genomics">
        <title>Chromosome-level genome assemblies of Cutaneotrichosporon spp. (Trichosporonales, Basidiomycota) reveal imbalanced evolution between nucleotide sequences and chromosome synteny.</title>
        <authorList>
            <person name="Kobayashi Y."/>
            <person name="Kayamori A."/>
            <person name="Aoki K."/>
            <person name="Shiwa Y."/>
            <person name="Matsutani M."/>
            <person name="Fujita N."/>
            <person name="Sugita T."/>
            <person name="Iwasaki W."/>
            <person name="Tanaka N."/>
            <person name="Takashima M."/>
        </authorList>
    </citation>
    <scope>NUCLEOTIDE SEQUENCE</scope>
    <source>
        <strain evidence="3">HIS019</strain>
    </source>
</reference>
<dbReference type="PANTHER" id="PTHR11895:SF83">
    <property type="entry name" value="AMIDASE"/>
    <property type="match status" value="1"/>
</dbReference>
<sequence length="529" mass="56230">MSAALPQSISPNNPIDDQAVVDTLADLGVKLPENEVPEYADFLKGAWEIWNKIDGADDYIPTVDLERFPRDKVHLPSKEENPTNGWAWKVTIEDKQGKGGLLAGKTVCLKDNVAVKDVPAMLGTDFFGDWTPNTDATIVTRILEAGGTVLGKAMCENMSLWGASGSASTGLIHNARAHGYSAGGSSSGTGVLVASGAVDMGIGGDQGGSIRLPASKNGIVGLKPTHGLVPYTGIASFEATLDHTGPMTRTVLDNALFLQAIAGADGIDDRQGAGCPFPDNVPDYPALAKKGVEGLKIGLLTEGFNCPMHDKRVSEAVENAAQRLSLLGATVEHVSMPTHSEGPSLWVVIGRMSATVSWGGKACGRHQLYMNDLTLKTVPMTQEKFDHLFTSGVNTFVNGEYAWKHMSPTLLGKAYNLVRKLRDEYNAVLAKYDVLVMPTIPFLAPRLAEPGSGPTELMKSATGLTSNTSPFNLTGLPALSLPIGNLPSTDDSAVQLPVGMQIVSKAFREDLVYRVAYACEQQCVKPVEA</sequence>
<dbReference type="GO" id="GO:0003824">
    <property type="term" value="F:catalytic activity"/>
    <property type="evidence" value="ECO:0007669"/>
    <property type="project" value="InterPro"/>
</dbReference>
<dbReference type="KEGG" id="ccac:CcaHIS019_0603590"/>
<dbReference type="EMBL" id="AP028217">
    <property type="protein sequence ID" value="BEI93900.1"/>
    <property type="molecule type" value="Genomic_DNA"/>
</dbReference>
<dbReference type="Proteomes" id="UP001233271">
    <property type="component" value="Chromosome 6"/>
</dbReference>
<dbReference type="RefSeq" id="XP_060459165.1">
    <property type="nucleotide sequence ID" value="XM_060602808.1"/>
</dbReference>
<dbReference type="Pfam" id="PF01425">
    <property type="entry name" value="Amidase"/>
    <property type="match status" value="1"/>
</dbReference>
<gene>
    <name evidence="3" type="ORF">CcaverHIS019_0603590</name>
</gene>
<comment type="similarity">
    <text evidence="1">Belongs to the amidase family.</text>
</comment>
<dbReference type="Gene3D" id="3.90.1300.10">
    <property type="entry name" value="Amidase signature (AS) domain"/>
    <property type="match status" value="1"/>
</dbReference>
<keyword evidence="4" id="KW-1185">Reference proteome</keyword>
<evidence type="ECO:0000259" key="2">
    <source>
        <dbReference type="Pfam" id="PF01425"/>
    </source>
</evidence>
<dbReference type="InterPro" id="IPR020556">
    <property type="entry name" value="Amidase_CS"/>
</dbReference>
<dbReference type="AlphaFoldDB" id="A0AA48QY19"/>
<proteinExistence type="inferred from homology"/>
<protein>
    <recommendedName>
        <fullName evidence="2">Amidase domain-containing protein</fullName>
    </recommendedName>
</protein>
<organism evidence="3 4">
    <name type="scientific">Cutaneotrichosporon cavernicola</name>
    <dbReference type="NCBI Taxonomy" id="279322"/>
    <lineage>
        <taxon>Eukaryota</taxon>
        <taxon>Fungi</taxon>
        <taxon>Dikarya</taxon>
        <taxon>Basidiomycota</taxon>
        <taxon>Agaricomycotina</taxon>
        <taxon>Tremellomycetes</taxon>
        <taxon>Trichosporonales</taxon>
        <taxon>Trichosporonaceae</taxon>
        <taxon>Cutaneotrichosporon</taxon>
    </lineage>
</organism>
<feature type="domain" description="Amidase" evidence="2">
    <location>
        <begin position="96"/>
        <end position="512"/>
    </location>
</feature>
<dbReference type="GeneID" id="85497770"/>
<name>A0AA48QY19_9TREE</name>
<dbReference type="InterPro" id="IPR023631">
    <property type="entry name" value="Amidase_dom"/>
</dbReference>
<dbReference type="InterPro" id="IPR036928">
    <property type="entry name" value="AS_sf"/>
</dbReference>
<evidence type="ECO:0000313" key="4">
    <source>
        <dbReference type="Proteomes" id="UP001233271"/>
    </source>
</evidence>
<evidence type="ECO:0000256" key="1">
    <source>
        <dbReference type="ARBA" id="ARBA00009199"/>
    </source>
</evidence>
<evidence type="ECO:0000313" key="3">
    <source>
        <dbReference type="EMBL" id="BEI93900.1"/>
    </source>
</evidence>
<dbReference type="PROSITE" id="PS00571">
    <property type="entry name" value="AMIDASES"/>
    <property type="match status" value="1"/>
</dbReference>
<dbReference type="PANTHER" id="PTHR11895">
    <property type="entry name" value="TRANSAMIDASE"/>
    <property type="match status" value="1"/>
</dbReference>